<evidence type="ECO:0000313" key="1">
    <source>
        <dbReference type="EMBL" id="TNV86751.1"/>
    </source>
</evidence>
<dbReference type="Proteomes" id="UP000785679">
    <property type="component" value="Unassembled WGS sequence"/>
</dbReference>
<dbReference type="AlphaFoldDB" id="A0A8J8T9U7"/>
<sequence>MINKLQLQHQRNIERAIRRRADCQYLKRYLKAMQEQSRDVGQMNRIAEGFYMSMLSRKLILVLKTNVFQQTKEMLQTALNFREKSLKRRALVKLFVFKCKRQMRQAVFETAEMIHQEKLRELKRHYFNCLVDNWKVESFRTRKLSETAQACLYQWSIEVKLNKIGGRYVENQQATQETISRTSSSQPFDFNLTRSTDIQYERQQYSESTEMFQSQYMRDIMKLSQPKGGQKYQSMLRMSDL</sequence>
<keyword evidence="2" id="KW-1185">Reference proteome</keyword>
<dbReference type="OrthoDB" id="10641666at2759"/>
<evidence type="ECO:0000313" key="2">
    <source>
        <dbReference type="Proteomes" id="UP000785679"/>
    </source>
</evidence>
<gene>
    <name evidence="1" type="ORF">FGO68_gene4133</name>
</gene>
<protein>
    <submittedName>
        <fullName evidence="1">Uncharacterized protein</fullName>
    </submittedName>
</protein>
<organism evidence="1 2">
    <name type="scientific">Halteria grandinella</name>
    <dbReference type="NCBI Taxonomy" id="5974"/>
    <lineage>
        <taxon>Eukaryota</taxon>
        <taxon>Sar</taxon>
        <taxon>Alveolata</taxon>
        <taxon>Ciliophora</taxon>
        <taxon>Intramacronucleata</taxon>
        <taxon>Spirotrichea</taxon>
        <taxon>Stichotrichia</taxon>
        <taxon>Sporadotrichida</taxon>
        <taxon>Halteriidae</taxon>
        <taxon>Halteria</taxon>
    </lineage>
</organism>
<accession>A0A8J8T9U7</accession>
<name>A0A8J8T9U7_HALGN</name>
<reference evidence="1" key="1">
    <citation type="submission" date="2019-06" db="EMBL/GenBank/DDBJ databases">
        <authorList>
            <person name="Zheng W."/>
        </authorList>
    </citation>
    <scope>NUCLEOTIDE SEQUENCE</scope>
    <source>
        <strain evidence="1">QDHG01</strain>
    </source>
</reference>
<dbReference type="EMBL" id="RRYP01000854">
    <property type="protein sequence ID" value="TNV86751.1"/>
    <property type="molecule type" value="Genomic_DNA"/>
</dbReference>
<comment type="caution">
    <text evidence="1">The sequence shown here is derived from an EMBL/GenBank/DDBJ whole genome shotgun (WGS) entry which is preliminary data.</text>
</comment>
<proteinExistence type="predicted"/>